<evidence type="ECO:0000313" key="2">
    <source>
        <dbReference type="EMBL" id="RNE99181.1"/>
    </source>
</evidence>
<name>A0A3R7K219_TRYRA</name>
<dbReference type="GeneID" id="40332277"/>
<accession>A0A3R7K219</accession>
<sequence>MAAGSYLLCQLLHYDAGKMHVVVYCVGRILAYMFEKTTQTVAQYEGELIIRGAIIHLVRNGMKGCAIYEAAEWFHAPSEVFLPSPHLWSMIVVSPPHENNFSSWEERACAMRIIMNCPEELEVKAMCAWRMCHQPAEEQDECWRRRVQQRMDDVGPILRWIFDADAYLVRRLIAC</sequence>
<feature type="domain" description="Retrotransposon hot spot protein,C-terminal" evidence="1">
    <location>
        <begin position="1"/>
        <end position="168"/>
    </location>
</feature>
<dbReference type="NCBIfam" id="TIGR01631">
    <property type="entry name" value="Trypano_RHS"/>
    <property type="match status" value="1"/>
</dbReference>
<evidence type="ECO:0000259" key="1">
    <source>
        <dbReference type="Pfam" id="PF07999"/>
    </source>
</evidence>
<evidence type="ECO:0000313" key="3">
    <source>
        <dbReference type="Proteomes" id="UP000283634"/>
    </source>
</evidence>
<organism evidence="2 3">
    <name type="scientific">Trypanosoma rangeli</name>
    <dbReference type="NCBI Taxonomy" id="5698"/>
    <lineage>
        <taxon>Eukaryota</taxon>
        <taxon>Discoba</taxon>
        <taxon>Euglenozoa</taxon>
        <taxon>Kinetoplastea</taxon>
        <taxon>Metakinetoplastina</taxon>
        <taxon>Trypanosomatida</taxon>
        <taxon>Trypanosomatidae</taxon>
        <taxon>Trypanosoma</taxon>
        <taxon>Herpetosoma</taxon>
    </lineage>
</organism>
<dbReference type="RefSeq" id="XP_029235052.1">
    <property type="nucleotide sequence ID" value="XM_029385096.1"/>
</dbReference>
<dbReference type="EMBL" id="MKGL01000404">
    <property type="protein sequence ID" value="RNE99181.1"/>
    <property type="molecule type" value="Genomic_DNA"/>
</dbReference>
<dbReference type="Proteomes" id="UP000283634">
    <property type="component" value="Unassembled WGS sequence"/>
</dbReference>
<dbReference type="AlphaFoldDB" id="A0A3R7K219"/>
<proteinExistence type="predicted"/>
<comment type="caution">
    <text evidence="2">The sequence shown here is derived from an EMBL/GenBank/DDBJ whole genome shotgun (WGS) entry which is preliminary data.</text>
</comment>
<protein>
    <submittedName>
        <fullName evidence="2">Retrotransposon hot spot (RHS) protein</fullName>
    </submittedName>
</protein>
<keyword evidence="3" id="KW-1185">Reference proteome</keyword>
<dbReference type="InterPro" id="IPR046836">
    <property type="entry name" value="RHS_C"/>
</dbReference>
<dbReference type="InterPro" id="IPR006518">
    <property type="entry name" value="Trypano_RHS"/>
</dbReference>
<reference evidence="2 3" key="1">
    <citation type="journal article" date="2018" name="BMC Genomics">
        <title>Genomic comparison of Trypanosoma conorhini and Trypanosoma rangeli to Trypanosoma cruzi strains of high and low virulence.</title>
        <authorList>
            <person name="Bradwell K.R."/>
            <person name="Koparde V.N."/>
            <person name="Matveyev A.V."/>
            <person name="Serrano M.G."/>
            <person name="Alves J.M."/>
            <person name="Parikh H."/>
            <person name="Huang B."/>
            <person name="Lee V."/>
            <person name="Espinosa-Alvarez O."/>
            <person name="Ortiz P.A."/>
            <person name="Costa-Martins A.G."/>
            <person name="Teixeira M.M."/>
            <person name="Buck G.A."/>
        </authorList>
    </citation>
    <scope>NUCLEOTIDE SEQUENCE [LARGE SCALE GENOMIC DNA]</scope>
    <source>
        <strain evidence="2 3">AM80</strain>
    </source>
</reference>
<dbReference type="Pfam" id="PF07999">
    <property type="entry name" value="RHSP"/>
    <property type="match status" value="1"/>
</dbReference>
<gene>
    <name evidence="2" type="ORF">TraAM80_08344</name>
</gene>